<evidence type="ECO:0000313" key="2">
    <source>
        <dbReference type="Proteomes" id="UP001295740"/>
    </source>
</evidence>
<protein>
    <submittedName>
        <fullName evidence="1">Uu.00g116770.m01.CDS01</fullName>
    </submittedName>
</protein>
<sequence length="228" mass="26141">MASCSDGLKICVASPWTEFEDEFSEGPMLQMHSLTWEDMEAFVTRKFQGNKGFDEQKHLYSQAASQLLADITQKANGVFLWVSVVVQHLLGLFTEGLSIYKAQEALQNLPLDLSSLYDAIWNRISPENMSDALFMMQVVAAAEGPLPWLIMWIAEEARHGTVQPRALSKKEGWRDFAWLSLKRKIAIRTRNILELTTGKDGFVDFTHRTARDWAMQPEVWHRIRSSYE</sequence>
<reference evidence="1" key="1">
    <citation type="submission" date="2023-10" db="EMBL/GenBank/DDBJ databases">
        <authorList>
            <person name="Hackl T."/>
        </authorList>
    </citation>
    <scope>NUCLEOTIDE SEQUENCE</scope>
</reference>
<keyword evidence="2" id="KW-1185">Reference proteome</keyword>
<evidence type="ECO:0000313" key="1">
    <source>
        <dbReference type="EMBL" id="CAJ2504283.1"/>
    </source>
</evidence>
<gene>
    <name evidence="1" type="ORF">KHLLAP_LOCUS4751</name>
</gene>
<comment type="caution">
    <text evidence="1">The sequence shown here is derived from an EMBL/GenBank/DDBJ whole genome shotgun (WGS) entry which is preliminary data.</text>
</comment>
<dbReference type="EMBL" id="CAUWAG010000006">
    <property type="protein sequence ID" value="CAJ2504283.1"/>
    <property type="molecule type" value="Genomic_DNA"/>
</dbReference>
<proteinExistence type="predicted"/>
<dbReference type="Proteomes" id="UP001295740">
    <property type="component" value="Unassembled WGS sequence"/>
</dbReference>
<dbReference type="AlphaFoldDB" id="A0AAI8VFZ9"/>
<dbReference type="PANTHER" id="PTHR10039">
    <property type="entry name" value="AMELOGENIN"/>
    <property type="match status" value="1"/>
</dbReference>
<accession>A0AAI8VFZ9</accession>
<dbReference type="PANTHER" id="PTHR10039:SF5">
    <property type="entry name" value="NACHT DOMAIN-CONTAINING PROTEIN"/>
    <property type="match status" value="1"/>
</dbReference>
<organism evidence="1 2">
    <name type="scientific">Anthostomella pinea</name>
    <dbReference type="NCBI Taxonomy" id="933095"/>
    <lineage>
        <taxon>Eukaryota</taxon>
        <taxon>Fungi</taxon>
        <taxon>Dikarya</taxon>
        <taxon>Ascomycota</taxon>
        <taxon>Pezizomycotina</taxon>
        <taxon>Sordariomycetes</taxon>
        <taxon>Xylariomycetidae</taxon>
        <taxon>Xylariales</taxon>
        <taxon>Xylariaceae</taxon>
        <taxon>Anthostomella</taxon>
    </lineage>
</organism>
<name>A0AAI8VFZ9_9PEZI</name>